<dbReference type="AlphaFoldDB" id="A8Q3H7"/>
<reference evidence="2 3" key="1">
    <citation type="journal article" date="2007" name="Proc. Natl. Acad. Sci. U.S.A.">
        <title>Dandruff-associated Malassezia genomes reveal convergent and divergent virulence traits shared with plant and human fungal pathogens.</title>
        <authorList>
            <person name="Xu J."/>
            <person name="Saunders C.W."/>
            <person name="Hu P."/>
            <person name="Grant R.A."/>
            <person name="Boekhout T."/>
            <person name="Kuramae E.E."/>
            <person name="Kronstad J.W."/>
            <person name="Deangelis Y.M."/>
            <person name="Reeder N.L."/>
            <person name="Johnstone K.R."/>
            <person name="Leland M."/>
            <person name="Fieno A.M."/>
            <person name="Begley W.M."/>
            <person name="Sun Y."/>
            <person name="Lacey M.P."/>
            <person name="Chaudhary T."/>
            <person name="Keough T."/>
            <person name="Chu L."/>
            <person name="Sears R."/>
            <person name="Yuan B."/>
            <person name="Dawson T.L.Jr."/>
        </authorList>
    </citation>
    <scope>NUCLEOTIDE SEQUENCE [LARGE SCALE GENOMIC DNA]</scope>
    <source>
        <strain evidence="3">ATCC MYA-4612 / CBS 7966</strain>
    </source>
</reference>
<dbReference type="InParanoid" id="A8Q3H7"/>
<dbReference type="RefSeq" id="XP_001730609.1">
    <property type="nucleotide sequence ID" value="XM_001730557.1"/>
</dbReference>
<gene>
    <name evidence="2" type="ORF">MGL_2405</name>
</gene>
<dbReference type="OMA" id="YLYNQYT"/>
<proteinExistence type="inferred from homology"/>
<evidence type="ECO:0000256" key="1">
    <source>
        <dbReference type="ARBA" id="ARBA00008889"/>
    </source>
</evidence>
<dbReference type="KEGG" id="mgl:MGL_2405"/>
<dbReference type="OrthoDB" id="360689at2759"/>
<dbReference type="InterPro" id="IPR043141">
    <property type="entry name" value="Ribosomal_uL10-like_sf"/>
</dbReference>
<name>A8Q3H7_MALGO</name>
<dbReference type="STRING" id="425265.A8Q3H7"/>
<evidence type="ECO:0000313" key="2">
    <source>
        <dbReference type="EMBL" id="EDP43395.1"/>
    </source>
</evidence>
<comment type="caution">
    <text evidence="2">The sequence shown here is derived from an EMBL/GenBank/DDBJ whole genome shotgun (WGS) entry which is preliminary data.</text>
</comment>
<dbReference type="Gene3D" id="3.30.70.1730">
    <property type="match status" value="1"/>
</dbReference>
<accession>A8Q3H7</accession>
<dbReference type="PANTHER" id="PTHR11560">
    <property type="entry name" value="39S RIBOSOMAL PROTEIN L10, MITOCHONDRIAL"/>
    <property type="match status" value="1"/>
</dbReference>
<comment type="similarity">
    <text evidence="1">Belongs to the universal ribosomal protein uL10 family.</text>
</comment>
<organism evidence="2 3">
    <name type="scientific">Malassezia globosa (strain ATCC MYA-4612 / CBS 7966)</name>
    <name type="common">Dandruff-associated fungus</name>
    <dbReference type="NCBI Taxonomy" id="425265"/>
    <lineage>
        <taxon>Eukaryota</taxon>
        <taxon>Fungi</taxon>
        <taxon>Dikarya</taxon>
        <taxon>Basidiomycota</taxon>
        <taxon>Ustilaginomycotina</taxon>
        <taxon>Malasseziomycetes</taxon>
        <taxon>Malasseziales</taxon>
        <taxon>Malasseziaceae</taxon>
        <taxon>Malassezia</taxon>
    </lineage>
</organism>
<keyword evidence="3" id="KW-1185">Reference proteome</keyword>
<dbReference type="Proteomes" id="UP000008837">
    <property type="component" value="Unassembled WGS sequence"/>
</dbReference>
<protein>
    <recommendedName>
        <fullName evidence="4">Ribosomal protein L10</fullName>
    </recommendedName>
</protein>
<dbReference type="EMBL" id="AAYY01000008">
    <property type="protein sequence ID" value="EDP43395.1"/>
    <property type="molecule type" value="Genomic_DNA"/>
</dbReference>
<dbReference type="InterPro" id="IPR047865">
    <property type="entry name" value="Ribosomal_uL10_bac_type"/>
</dbReference>
<dbReference type="VEuPathDB" id="FungiDB:MGL_2405"/>
<evidence type="ECO:0008006" key="4">
    <source>
        <dbReference type="Google" id="ProtNLM"/>
    </source>
</evidence>
<evidence type="ECO:0000313" key="3">
    <source>
        <dbReference type="Proteomes" id="UP000008837"/>
    </source>
</evidence>
<sequence length="283" mass="31067">MAFSIARFMRQGAQAVRTYASVASAHTSSSLAPTGKTPHNVLNTKGPKRFAYQDKRKGFSERKTFLFKKYERLLRENELVLLFKMENLDVKLLNNVRRQASLVKIPSEDLARLEEKNNGVPWNFPTCSLTMIRTGLMRPVCRKDTAQPVQALEPHLRGQLAMLTCPVLSPEYIGKVLRAMERPVAAAVDAHDPKSAKKAPLFKPIVAVAERSRLVDTNALPAFTKLPNLPTLRAQLVGLLSAPGQKIAGLLSQAGGGELAATLEARRRDMEKPGTSAESASEA</sequence>
<dbReference type="GeneID" id="5854916"/>
<dbReference type="SUPFAM" id="SSF160369">
    <property type="entry name" value="Ribosomal protein L10-like"/>
    <property type="match status" value="1"/>
</dbReference>